<dbReference type="GO" id="GO:0005829">
    <property type="term" value="C:cytosol"/>
    <property type="evidence" value="ECO:0007669"/>
    <property type="project" value="TreeGrafter"/>
</dbReference>
<dbReference type="Pfam" id="PF13588">
    <property type="entry name" value="HSDR_N_2"/>
    <property type="match status" value="1"/>
</dbReference>
<dbReference type="Gene3D" id="3.40.50.300">
    <property type="entry name" value="P-loop containing nucleotide triphosphate hydrolases"/>
    <property type="match status" value="2"/>
</dbReference>
<dbReference type="Proteomes" id="UP000839527">
    <property type="component" value="Unassembled WGS sequence"/>
</dbReference>
<dbReference type="NCBIfam" id="NF046051">
    <property type="entry name" value="restrict_EcoAI"/>
    <property type="match status" value="1"/>
</dbReference>
<dbReference type="SMART" id="SM00487">
    <property type="entry name" value="DEXDc"/>
    <property type="match status" value="1"/>
</dbReference>
<dbReference type="PROSITE" id="PS51192">
    <property type="entry name" value="HELICASE_ATP_BIND_1"/>
    <property type="match status" value="1"/>
</dbReference>
<name>A0A3R0XIS5_SHIDY</name>
<proteinExistence type="predicted"/>
<feature type="compositionally biased region" description="Acidic residues" evidence="1">
    <location>
        <begin position="563"/>
        <end position="588"/>
    </location>
</feature>
<feature type="domain" description="Helicase ATP-binding" evidence="2">
    <location>
        <begin position="183"/>
        <end position="343"/>
    </location>
</feature>
<dbReference type="Pfam" id="PF08463">
    <property type="entry name" value="EcoEI_R_C"/>
    <property type="match status" value="1"/>
</dbReference>
<dbReference type="GO" id="GO:0009035">
    <property type="term" value="F:type I site-specific deoxyribonuclease activity"/>
    <property type="evidence" value="ECO:0007669"/>
    <property type="project" value="UniProtKB-EC"/>
</dbReference>
<dbReference type="SUPFAM" id="SSF52540">
    <property type="entry name" value="P-loop containing nucleoside triphosphate hydrolases"/>
    <property type="match status" value="2"/>
</dbReference>
<dbReference type="Pfam" id="PF04851">
    <property type="entry name" value="ResIII"/>
    <property type="match status" value="1"/>
</dbReference>
<keyword evidence="3" id="KW-0347">Helicase</keyword>
<protein>
    <submittedName>
        <fullName evidence="3">DEAD/DEAH box helicase</fullName>
    </submittedName>
</protein>
<dbReference type="PANTHER" id="PTHR47396:SF1">
    <property type="entry name" value="ATP-DEPENDENT HELICASE IRC3-RELATED"/>
    <property type="match status" value="1"/>
</dbReference>
<feature type="region of interest" description="Disordered" evidence="1">
    <location>
        <begin position="560"/>
        <end position="608"/>
    </location>
</feature>
<keyword evidence="3" id="KW-0378">Hydrolase</keyword>
<sequence>MAELNLSNLTEADIITKCVMPAILNAGWDNTTQIRQEVKLRDGKVIVRGKVAARRTVKSADIVLYHKLGIPLAVIEAKANKHEIGKGMQQGIEYARLLDVPFVFATNGDGFIFRDATAAEGECLEKQITLDDFPSPAELWQKFCLWKGYTQAQLPVITQDYYDDGSGKSPRYYQLQAINKTIEAVSNGQNRVLLVMATGTGKTYTAFQIIWRLWKSKNKKRILFLADRNILVDQTKNNDFQPFGTAMTKVSGRTIDPAYEIHLALYQAITGPEEDQKAFKQVAPDFFDLIVIDECHRGSASEDSAWREILDYFSSATQIGLTATPKETHEVSSTDYFGDPVYVYSLKEGIEDGFLAPYKVVRVDIDVDLQGWRPTKGQTDLNGEVIDDRIYNQKDFDRTMVIDERTELVARTITDYLKRTNPMDKTIVFCNDIDHAERMRRALVNLNPEQVKKNDKYVMKITGDDEIGKAQLDNFINPKKAYPVIATTSELMTTGVDAKTCKLVVLDQNIQSMTKFKQIIGRGTRIDERYGKLWFTILDFKKATELFADERFDGIPEKVMDTTPEDIADPESDFEEKLEEISEHDDEQVTGVDEPPAPPYQVTDTDDVGPLPEEDEKKIRKFHVNGVAVGVIAQRVQYYDADGKLVTESFKDYTRKTLLKEYASLDDFTRKWQDADRKEAIIHELEQQGIIWEVLAEEVGKDLDPFDMLCHVVYGQPPLTRKERAENVRKRNYFTKYSEAAQAVLDNLLDKYADAGVQEIESIQVLKLKPFDSMGTLPEIIKTGFGDRNGYNQALSELENEIYQLPPRSA</sequence>
<organism evidence="3">
    <name type="scientific">Shigella dysenteriae</name>
    <dbReference type="NCBI Taxonomy" id="622"/>
    <lineage>
        <taxon>Bacteria</taxon>
        <taxon>Pseudomonadati</taxon>
        <taxon>Pseudomonadota</taxon>
        <taxon>Gammaproteobacteria</taxon>
        <taxon>Enterobacterales</taxon>
        <taxon>Enterobacteriaceae</taxon>
        <taxon>Shigella</taxon>
    </lineage>
</organism>
<evidence type="ECO:0000313" key="3">
    <source>
        <dbReference type="EMBL" id="MLU12974.1"/>
    </source>
</evidence>
<dbReference type="EMBL" id="RVGV01000026">
    <property type="protein sequence ID" value="MLU12974.1"/>
    <property type="molecule type" value="Genomic_DNA"/>
</dbReference>
<reference evidence="3" key="1">
    <citation type="submission" date="2018-07" db="EMBL/GenBank/DDBJ databases">
        <authorList>
            <person name="Ashton P.M."/>
            <person name="Dallman T."/>
            <person name="Nair S."/>
            <person name="De Pinna E."/>
            <person name="Peters T."/>
            <person name="Grant K."/>
        </authorList>
    </citation>
    <scope>NUCLEOTIDE SEQUENCE [LARGE SCALE GENOMIC DNA]</scope>
    <source>
        <strain evidence="3">561031</strain>
    </source>
</reference>
<dbReference type="InterPro" id="IPR013670">
    <property type="entry name" value="EcoEI_R_C_dom"/>
</dbReference>
<evidence type="ECO:0000256" key="1">
    <source>
        <dbReference type="SAM" id="MobiDB-lite"/>
    </source>
</evidence>
<dbReference type="PANTHER" id="PTHR47396">
    <property type="entry name" value="TYPE I RESTRICTION ENZYME ECOKI R PROTEIN"/>
    <property type="match status" value="1"/>
</dbReference>
<dbReference type="InterPro" id="IPR027417">
    <property type="entry name" value="P-loop_NTPase"/>
</dbReference>
<dbReference type="GO" id="GO:0003677">
    <property type="term" value="F:DNA binding"/>
    <property type="evidence" value="ECO:0007669"/>
    <property type="project" value="UniProtKB-KW"/>
</dbReference>
<accession>A0A3R0XIS5</accession>
<evidence type="ECO:0000259" key="2">
    <source>
        <dbReference type="PROSITE" id="PS51192"/>
    </source>
</evidence>
<dbReference type="GO" id="GO:0004386">
    <property type="term" value="F:helicase activity"/>
    <property type="evidence" value="ECO:0007669"/>
    <property type="project" value="UniProtKB-KW"/>
</dbReference>
<dbReference type="CDD" id="cd18032">
    <property type="entry name" value="DEXHc_RE_I_III_res"/>
    <property type="match status" value="1"/>
</dbReference>
<dbReference type="InterPro" id="IPR006935">
    <property type="entry name" value="Helicase/UvrB_N"/>
</dbReference>
<dbReference type="GO" id="GO:0005524">
    <property type="term" value="F:ATP binding"/>
    <property type="evidence" value="ECO:0007669"/>
    <property type="project" value="UniProtKB-KW"/>
</dbReference>
<comment type="caution">
    <text evidence="3">The sequence shown here is derived from an EMBL/GenBank/DDBJ whole genome shotgun (WGS) entry which is preliminary data.</text>
</comment>
<keyword evidence="3" id="KW-0067">ATP-binding</keyword>
<dbReference type="InterPro" id="IPR014001">
    <property type="entry name" value="Helicase_ATP-bd"/>
</dbReference>
<dbReference type="InterPro" id="IPR050742">
    <property type="entry name" value="Helicase_Restrict-Modif_Enz"/>
</dbReference>
<dbReference type="GO" id="GO:0009307">
    <property type="term" value="P:DNA restriction-modification system"/>
    <property type="evidence" value="ECO:0007669"/>
    <property type="project" value="UniProtKB-KW"/>
</dbReference>
<keyword evidence="3" id="KW-0547">Nucleotide-binding</keyword>
<gene>
    <name evidence="3" type="ORF">DRW31_11435</name>
</gene>
<dbReference type="InterPro" id="IPR029464">
    <property type="entry name" value="HSDR_N"/>
</dbReference>
<dbReference type="AlphaFoldDB" id="A0A3R0XIS5"/>
<dbReference type="CDD" id="cd18799">
    <property type="entry name" value="SF2_C_EcoAI-like"/>
    <property type="match status" value="1"/>
</dbReference>
<dbReference type="Pfam" id="PF00271">
    <property type="entry name" value="Helicase_C"/>
    <property type="match status" value="1"/>
</dbReference>
<dbReference type="Gene3D" id="3.90.1570.30">
    <property type="match status" value="1"/>
</dbReference>
<dbReference type="InterPro" id="IPR001650">
    <property type="entry name" value="Helicase_C-like"/>
</dbReference>